<protein>
    <recommendedName>
        <fullName evidence="10">Alpha-1,3-glucosyltransferase</fullName>
        <ecNumber evidence="10">2.4.1.-</ecNumber>
    </recommendedName>
</protein>
<keyword evidence="8 10" id="KW-1133">Transmembrane helix</keyword>
<keyword evidence="5 10" id="KW-0808">Transferase</keyword>
<dbReference type="GO" id="GO:0006487">
    <property type="term" value="P:protein N-linked glycosylation"/>
    <property type="evidence" value="ECO:0007669"/>
    <property type="project" value="TreeGrafter"/>
</dbReference>
<dbReference type="PANTHER" id="PTHR12413">
    <property type="entry name" value="DOLICHYL GLYCOSYLTRANSFERASE"/>
    <property type="match status" value="1"/>
</dbReference>
<feature type="transmembrane region" description="Helical" evidence="10">
    <location>
        <begin position="375"/>
        <end position="398"/>
    </location>
</feature>
<feature type="transmembrane region" description="Helical" evidence="10">
    <location>
        <begin position="226"/>
        <end position="248"/>
    </location>
</feature>
<evidence type="ECO:0000256" key="3">
    <source>
        <dbReference type="ARBA" id="ARBA00008715"/>
    </source>
</evidence>
<dbReference type="EC" id="2.4.1.-" evidence="10"/>
<dbReference type="EMBL" id="MDYQ01000061">
    <property type="protein sequence ID" value="PRP84505.1"/>
    <property type="molecule type" value="Genomic_DNA"/>
</dbReference>
<dbReference type="GO" id="GO:0042283">
    <property type="term" value="F:dolichyl pyrophosphate Glc1Man9GlcNAc2 alpha-1,3-glucosyltransferase activity"/>
    <property type="evidence" value="ECO:0007669"/>
    <property type="project" value="TreeGrafter"/>
</dbReference>
<keyword evidence="7 10" id="KW-0256">Endoplasmic reticulum</keyword>
<evidence type="ECO:0000256" key="5">
    <source>
        <dbReference type="ARBA" id="ARBA00022679"/>
    </source>
</evidence>
<sequence>MSDKVDGLPPHWRTNGILLIVTFSLCLKLLLVPSYVSTDFDVHRNWMAITNSLPLSKWYYEDTSEWTLDYPPFFAYFEWALSQLAPIDIDPDLLDIRPDPYRSWTTLLYQRLTVIASDIVLVLAALYYTSTLRTDKQKLIVFAVIILNAGLLMLDHIHFQYNGMLLGLLLFSITCLQKGRHITGSILFAICLHFKHINLYCAPAYFTYLLSHYCQPHGRFSFSRFVALGLSVASIFVFSLGPFLFHGVDQLAQILKRLFPFGRGLCHAYWAPNAWAIYNTVDRILARVLRVKNSETGTSPTSGLVQDIEHVVLPTITPSISLILVLLSLSPMLVLLYRRPSALKFKLSVALCSLSFFMFGWHVHEKAILMSIVPLYLVVVDDISLARITFFLTTVGHYSLFPVLYQSGEMMTKICLLLLHSIVCLLGFQQLHPSMRLSWLECLYLSGLVPLQLFVSCLQPAFLPQYPFLPLMFTSIYTSLGTISSYVAIYLRLFTLKE</sequence>
<organism evidence="11 12">
    <name type="scientific">Planoprotostelium fungivorum</name>
    <dbReference type="NCBI Taxonomy" id="1890364"/>
    <lineage>
        <taxon>Eukaryota</taxon>
        <taxon>Amoebozoa</taxon>
        <taxon>Evosea</taxon>
        <taxon>Variosea</taxon>
        <taxon>Cavosteliida</taxon>
        <taxon>Cavosteliaceae</taxon>
        <taxon>Planoprotostelium</taxon>
    </lineage>
</organism>
<dbReference type="GO" id="GO:0005789">
    <property type="term" value="C:endoplasmic reticulum membrane"/>
    <property type="evidence" value="ECO:0007669"/>
    <property type="project" value="UniProtKB-SubCell"/>
</dbReference>
<comment type="similarity">
    <text evidence="3 10">Belongs to the ALG6/ALG8 glucosyltransferase family.</text>
</comment>
<evidence type="ECO:0000256" key="10">
    <source>
        <dbReference type="RuleBase" id="RU363110"/>
    </source>
</evidence>
<evidence type="ECO:0000256" key="4">
    <source>
        <dbReference type="ARBA" id="ARBA00022676"/>
    </source>
</evidence>
<feature type="transmembrane region" description="Helical" evidence="10">
    <location>
        <begin position="12"/>
        <end position="36"/>
    </location>
</feature>
<feature type="transmembrane region" description="Helical" evidence="10">
    <location>
        <begin position="343"/>
        <end position="363"/>
    </location>
</feature>
<evidence type="ECO:0000256" key="9">
    <source>
        <dbReference type="ARBA" id="ARBA00023136"/>
    </source>
</evidence>
<dbReference type="Pfam" id="PF03155">
    <property type="entry name" value="Alg6_Alg8"/>
    <property type="match status" value="1"/>
</dbReference>
<dbReference type="OrthoDB" id="1689333at2759"/>
<comment type="pathway">
    <text evidence="2 10">Protein modification; protein glycosylation.</text>
</comment>
<evidence type="ECO:0000256" key="2">
    <source>
        <dbReference type="ARBA" id="ARBA00004922"/>
    </source>
</evidence>
<reference evidence="11 12" key="1">
    <citation type="journal article" date="2018" name="Genome Biol. Evol.">
        <title>Multiple Roots of Fruiting Body Formation in Amoebozoa.</title>
        <authorList>
            <person name="Hillmann F."/>
            <person name="Forbes G."/>
            <person name="Novohradska S."/>
            <person name="Ferling I."/>
            <person name="Riege K."/>
            <person name="Groth M."/>
            <person name="Westermann M."/>
            <person name="Marz M."/>
            <person name="Spaller T."/>
            <person name="Winckler T."/>
            <person name="Schaap P."/>
            <person name="Glockner G."/>
        </authorList>
    </citation>
    <scope>NUCLEOTIDE SEQUENCE [LARGE SCALE GENOMIC DNA]</scope>
    <source>
        <strain evidence="11 12">Jena</strain>
    </source>
</reference>
<comment type="caution">
    <text evidence="11">The sequence shown here is derived from an EMBL/GenBank/DDBJ whole genome shotgun (WGS) entry which is preliminary data.</text>
</comment>
<comment type="subcellular location">
    <subcellularLocation>
        <location evidence="1 10">Endoplasmic reticulum membrane</location>
        <topology evidence="1 10">Multi-pass membrane protein</topology>
    </subcellularLocation>
</comment>
<accession>A0A2P6NKL1</accession>
<dbReference type="InterPro" id="IPR004856">
    <property type="entry name" value="Glyco_trans_ALG6/ALG8"/>
</dbReference>
<evidence type="ECO:0000256" key="1">
    <source>
        <dbReference type="ARBA" id="ARBA00004477"/>
    </source>
</evidence>
<dbReference type="UniPathway" id="UPA00378"/>
<keyword evidence="12" id="KW-1185">Reference proteome</keyword>
<evidence type="ECO:0000313" key="12">
    <source>
        <dbReference type="Proteomes" id="UP000241769"/>
    </source>
</evidence>
<gene>
    <name evidence="11" type="ORF">PROFUN_05840</name>
</gene>
<dbReference type="PANTHER" id="PTHR12413:SF2">
    <property type="entry name" value="DOLICHYL PYROPHOSPHATE GLC1MAN9GLCNAC2 ALPHA-1,3-GLUCOSYLTRANSFERASE-RELATED"/>
    <property type="match status" value="1"/>
</dbReference>
<dbReference type="Proteomes" id="UP000241769">
    <property type="component" value="Unassembled WGS sequence"/>
</dbReference>
<dbReference type="STRING" id="1890364.A0A2P6NKL1"/>
<feature type="transmembrane region" description="Helical" evidence="10">
    <location>
        <begin position="468"/>
        <end position="491"/>
    </location>
</feature>
<feature type="transmembrane region" description="Helical" evidence="10">
    <location>
        <begin position="139"/>
        <end position="157"/>
    </location>
</feature>
<keyword evidence="4 10" id="KW-0328">Glycosyltransferase</keyword>
<evidence type="ECO:0000256" key="8">
    <source>
        <dbReference type="ARBA" id="ARBA00022989"/>
    </source>
</evidence>
<dbReference type="AlphaFoldDB" id="A0A2P6NKL1"/>
<proteinExistence type="inferred from homology"/>
<evidence type="ECO:0000256" key="6">
    <source>
        <dbReference type="ARBA" id="ARBA00022692"/>
    </source>
</evidence>
<feature type="transmembrane region" description="Helical" evidence="10">
    <location>
        <begin position="410"/>
        <end position="428"/>
    </location>
</feature>
<dbReference type="InParanoid" id="A0A2P6NKL1"/>
<evidence type="ECO:0000256" key="7">
    <source>
        <dbReference type="ARBA" id="ARBA00022824"/>
    </source>
</evidence>
<dbReference type="FunCoup" id="A0A2P6NKL1">
    <property type="interactions" value="578"/>
</dbReference>
<evidence type="ECO:0000313" key="11">
    <source>
        <dbReference type="EMBL" id="PRP84505.1"/>
    </source>
</evidence>
<feature type="transmembrane region" description="Helical" evidence="10">
    <location>
        <begin position="311"/>
        <end position="337"/>
    </location>
</feature>
<keyword evidence="6 10" id="KW-0812">Transmembrane</keyword>
<feature type="transmembrane region" description="Helical" evidence="10">
    <location>
        <begin position="108"/>
        <end position="127"/>
    </location>
</feature>
<keyword evidence="9 10" id="KW-0472">Membrane</keyword>
<name>A0A2P6NKL1_9EUKA</name>